<dbReference type="Gene3D" id="3.30.70.330">
    <property type="match status" value="1"/>
</dbReference>
<protein>
    <recommendedName>
        <fullName evidence="4">RRM domain-containing protein</fullName>
    </recommendedName>
</protein>
<gene>
    <name evidence="2" type="ORF">A4A49_31759</name>
</gene>
<dbReference type="AlphaFoldDB" id="A0A314KIK1"/>
<dbReference type="KEGG" id="nau:109211742"/>
<dbReference type="OrthoDB" id="1912879at2759"/>
<sequence>MLSLGNFPRQPQCCATIKSSPISQILPLYSKIPQTQLFFPSNTVTHLSIRSLPWQKRTGVCIFAIKDEEKSGNNVVEMENLDDDDEYEDDDVDDFLVDEDDDVEGDDDDDDEVIIPLRNMKKWLENKPSGFGVDKVYDTSVEDKLMEEIEQSKKAQLANINKLKNNPVKANSKQVQQDKDVQDGLRVRLVNLPKKMNIDKDLRVAFKGVPGIANIVPVVTGNKKTRNPICKGLAYIDFKSKDEAQRFVIMFSGQSISFGKIEKKIKCEMINHGSPKSAAIMSVDEIKYAPEQEIPVLQGDLDDDFDTDFLSSDSEEKLPTDHDVAEMDDLSARTNDHVEISESLSAESTSGDEQDVREESDFSEQEKKVQAKEKKKKPKQKKEKVPKLNIPGSARKLKIKEKALLTGVISKYAQKNTVVTVKEQS</sequence>
<dbReference type="PANTHER" id="PTHR37200">
    <property type="entry name" value="RNA-BINDING (RRM/RBD/RNP MOTIFS) FAMILY PROTEIN"/>
    <property type="match status" value="1"/>
</dbReference>
<dbReference type="PANTHER" id="PTHR37200:SF1">
    <property type="entry name" value="RNA-BINDING (RRM_RBD_RNP MOTIFS) FAMILY PROTEIN"/>
    <property type="match status" value="1"/>
</dbReference>
<dbReference type="InterPro" id="IPR035979">
    <property type="entry name" value="RBD_domain_sf"/>
</dbReference>
<dbReference type="Proteomes" id="UP000187609">
    <property type="component" value="Unassembled WGS sequence"/>
</dbReference>
<keyword evidence="3" id="KW-1185">Reference proteome</keyword>
<dbReference type="SUPFAM" id="SSF54928">
    <property type="entry name" value="RNA-binding domain, RBD"/>
    <property type="match status" value="1"/>
</dbReference>
<feature type="compositionally biased region" description="Basic and acidic residues" evidence="1">
    <location>
        <begin position="357"/>
        <end position="372"/>
    </location>
</feature>
<dbReference type="SMR" id="A0A314KIK1"/>
<proteinExistence type="predicted"/>
<dbReference type="GO" id="GO:0003676">
    <property type="term" value="F:nucleic acid binding"/>
    <property type="evidence" value="ECO:0007669"/>
    <property type="project" value="InterPro"/>
</dbReference>
<dbReference type="InterPro" id="IPR012677">
    <property type="entry name" value="Nucleotide-bd_a/b_plait_sf"/>
</dbReference>
<evidence type="ECO:0000256" key="1">
    <source>
        <dbReference type="SAM" id="MobiDB-lite"/>
    </source>
</evidence>
<dbReference type="EMBL" id="MJEQ01001858">
    <property type="protein sequence ID" value="OIT29137.1"/>
    <property type="molecule type" value="Genomic_DNA"/>
</dbReference>
<feature type="compositionally biased region" description="Basic residues" evidence="1">
    <location>
        <begin position="373"/>
        <end position="384"/>
    </location>
</feature>
<accession>A0A314KIK1</accession>
<evidence type="ECO:0000313" key="3">
    <source>
        <dbReference type="Proteomes" id="UP000187609"/>
    </source>
</evidence>
<reference evidence="2" key="1">
    <citation type="submission" date="2016-11" db="EMBL/GenBank/DDBJ databases">
        <title>The genome of Nicotiana attenuata.</title>
        <authorList>
            <person name="Xu S."/>
            <person name="Brockmoeller T."/>
            <person name="Gaquerel E."/>
            <person name="Navarro A."/>
            <person name="Kuhl H."/>
            <person name="Gase K."/>
            <person name="Ling Z."/>
            <person name="Zhou W."/>
            <person name="Kreitzer C."/>
            <person name="Stanke M."/>
            <person name="Tang H."/>
            <person name="Lyons E."/>
            <person name="Pandey P."/>
            <person name="Pandey S.P."/>
            <person name="Timmermann B."/>
            <person name="Baldwin I.T."/>
        </authorList>
    </citation>
    <scope>NUCLEOTIDE SEQUENCE [LARGE SCALE GENOMIC DNA]</scope>
    <source>
        <strain evidence="2">UT</strain>
    </source>
</reference>
<evidence type="ECO:0000313" key="2">
    <source>
        <dbReference type="EMBL" id="OIT29137.1"/>
    </source>
</evidence>
<comment type="caution">
    <text evidence="2">The sequence shown here is derived from an EMBL/GenBank/DDBJ whole genome shotgun (WGS) entry which is preliminary data.</text>
</comment>
<dbReference type="Gramene" id="OIT29137">
    <property type="protein sequence ID" value="OIT29137"/>
    <property type="gene ID" value="A4A49_31759"/>
</dbReference>
<feature type="region of interest" description="Disordered" evidence="1">
    <location>
        <begin position="341"/>
        <end position="393"/>
    </location>
</feature>
<organism evidence="2 3">
    <name type="scientific">Nicotiana attenuata</name>
    <name type="common">Coyote tobacco</name>
    <dbReference type="NCBI Taxonomy" id="49451"/>
    <lineage>
        <taxon>Eukaryota</taxon>
        <taxon>Viridiplantae</taxon>
        <taxon>Streptophyta</taxon>
        <taxon>Embryophyta</taxon>
        <taxon>Tracheophyta</taxon>
        <taxon>Spermatophyta</taxon>
        <taxon>Magnoliopsida</taxon>
        <taxon>eudicotyledons</taxon>
        <taxon>Gunneridae</taxon>
        <taxon>Pentapetalae</taxon>
        <taxon>asterids</taxon>
        <taxon>lamiids</taxon>
        <taxon>Solanales</taxon>
        <taxon>Solanaceae</taxon>
        <taxon>Nicotianoideae</taxon>
        <taxon>Nicotianeae</taxon>
        <taxon>Nicotiana</taxon>
    </lineage>
</organism>
<dbReference type="CDD" id="cd00590">
    <property type="entry name" value="RRM_SF"/>
    <property type="match status" value="1"/>
</dbReference>
<evidence type="ECO:0008006" key="4">
    <source>
        <dbReference type="Google" id="ProtNLM"/>
    </source>
</evidence>
<dbReference type="STRING" id="49451.A0A314KIK1"/>
<name>A0A314KIK1_NICAT</name>